<feature type="region of interest" description="Disordered" evidence="1">
    <location>
        <begin position="347"/>
        <end position="396"/>
    </location>
</feature>
<feature type="region of interest" description="Disordered" evidence="1">
    <location>
        <begin position="26"/>
        <end position="174"/>
    </location>
</feature>
<dbReference type="AlphaFoldDB" id="A0A8C8B089"/>
<reference evidence="3" key="1">
    <citation type="submission" date="2025-08" db="UniProtKB">
        <authorList>
            <consortium name="Ensembl"/>
        </authorList>
    </citation>
    <scope>IDENTIFICATION</scope>
</reference>
<dbReference type="Ensembl" id="ENSOSUT00000014553.1">
    <property type="protein sequence ID" value="ENSOSUP00000014082.1"/>
    <property type="gene ID" value="ENSOSUG00000010062.1"/>
</dbReference>
<dbReference type="Pfam" id="PF04063">
    <property type="entry name" value="DUF383"/>
    <property type="match status" value="1"/>
</dbReference>
<proteinExistence type="predicted"/>
<accession>A0A8C8B089</accession>
<sequence length="497" mass="53215">MLRGCSGKGTGDAPWGRLPHFLVRGFSSRETETESGSAAHGPPRARTGTAPGSAPGTAPAPRSSGGPWPPRDLLGGHRGGERATPEIPGAHRGAPRRRGEGGRGLLPPSSRRGRAGWVRVGQPGATGAGPRGNTATPRRDPPRVPAPAPLALGPRGAAGAGPGRGVASQLRADPHSQKPFLRRQIGVAARGAARRVLRALRERGSGLTPLLQALGEPRPPPQLGPLLCNLSQLPEGRRGLLDRSRCSVQRLLPFTQYKDSTVHRRGIVGALRNCCFEAEDHEWLLSEEVDILPFLLLPLAGPEEFPEDEMERLPLDLQYLPQDKQREEEPDIRKMLLEAIMLVGPSGANHGIPGRKGPQGSSAPTFLAKARPRQAQPPVQLNSETSSGGEPTTSPGRLFQRRVVLIVENFPVGISPGVTCTRPPSSVRGTPCTKGLSTFFVATCRYWSEETRSPWHLLFSSLDKPNLSAFPHVAAQPRDHLRGPSLGPLQPGHSFFL</sequence>
<feature type="compositionally biased region" description="Low complexity" evidence="1">
    <location>
        <begin position="45"/>
        <end position="66"/>
    </location>
</feature>
<reference evidence="3" key="2">
    <citation type="submission" date="2025-09" db="UniProtKB">
        <authorList>
            <consortium name="Ensembl"/>
        </authorList>
    </citation>
    <scope>IDENTIFICATION</scope>
</reference>
<evidence type="ECO:0000259" key="2">
    <source>
        <dbReference type="Pfam" id="PF04063"/>
    </source>
</evidence>
<keyword evidence="4" id="KW-1185">Reference proteome</keyword>
<evidence type="ECO:0000313" key="3">
    <source>
        <dbReference type="Ensembl" id="ENSOSUP00000014082.1"/>
    </source>
</evidence>
<name>A0A8C8B089_9STRI</name>
<feature type="compositionally biased region" description="Low complexity" evidence="1">
    <location>
        <begin position="383"/>
        <end position="396"/>
    </location>
</feature>
<dbReference type="InterPro" id="IPR007205">
    <property type="entry name" value="Protein_HGH1_N"/>
</dbReference>
<dbReference type="Proteomes" id="UP000694552">
    <property type="component" value="Unplaced"/>
</dbReference>
<dbReference type="PANTHER" id="PTHR13387:SF9">
    <property type="entry name" value="PROTEIN HGH1 HOMOLOG"/>
    <property type="match status" value="1"/>
</dbReference>
<feature type="domain" description="Protein HGH1 N-terminal" evidence="2">
    <location>
        <begin position="223"/>
        <end position="334"/>
    </location>
</feature>
<dbReference type="InterPro" id="IPR039717">
    <property type="entry name" value="Hgh1"/>
</dbReference>
<dbReference type="PANTHER" id="PTHR13387">
    <property type="entry name" value="PROTEIN HGH1 HOMOLOG"/>
    <property type="match status" value="1"/>
</dbReference>
<organism evidence="3 4">
    <name type="scientific">Otus sunia</name>
    <name type="common">Oriental scops-owl</name>
    <dbReference type="NCBI Taxonomy" id="257818"/>
    <lineage>
        <taxon>Eukaryota</taxon>
        <taxon>Metazoa</taxon>
        <taxon>Chordata</taxon>
        <taxon>Craniata</taxon>
        <taxon>Vertebrata</taxon>
        <taxon>Euteleostomi</taxon>
        <taxon>Archelosauria</taxon>
        <taxon>Archosauria</taxon>
        <taxon>Dinosauria</taxon>
        <taxon>Saurischia</taxon>
        <taxon>Theropoda</taxon>
        <taxon>Coelurosauria</taxon>
        <taxon>Aves</taxon>
        <taxon>Neognathae</taxon>
        <taxon>Neoaves</taxon>
        <taxon>Telluraves</taxon>
        <taxon>Strigiformes</taxon>
        <taxon>Strigidae</taxon>
        <taxon>Otus</taxon>
    </lineage>
</organism>
<evidence type="ECO:0000313" key="4">
    <source>
        <dbReference type="Proteomes" id="UP000694552"/>
    </source>
</evidence>
<protein>
    <submittedName>
        <fullName evidence="3">HGH1 homolog</fullName>
    </submittedName>
</protein>
<feature type="compositionally biased region" description="Basic and acidic residues" evidence="1">
    <location>
        <begin position="74"/>
        <end position="84"/>
    </location>
</feature>
<evidence type="ECO:0000256" key="1">
    <source>
        <dbReference type="SAM" id="MobiDB-lite"/>
    </source>
</evidence>